<dbReference type="EnsemblMetazoa" id="ACOM038273-RA">
    <property type="protein sequence ID" value="ACOM038273-PA.1"/>
    <property type="gene ID" value="ACOM038273"/>
</dbReference>
<name>A0A8W7PW68_ANOCL</name>
<feature type="region of interest" description="Disordered" evidence="1">
    <location>
        <begin position="46"/>
        <end position="65"/>
    </location>
</feature>
<protein>
    <submittedName>
        <fullName evidence="2">Uncharacterized protein</fullName>
    </submittedName>
</protein>
<evidence type="ECO:0000313" key="2">
    <source>
        <dbReference type="EnsemblMetazoa" id="ACOM038273-PA.1"/>
    </source>
</evidence>
<feature type="region of interest" description="Disordered" evidence="1">
    <location>
        <begin position="82"/>
        <end position="102"/>
    </location>
</feature>
<accession>A0A8W7PW68</accession>
<dbReference type="AlphaFoldDB" id="A0A8W7PW68"/>
<proteinExistence type="predicted"/>
<reference evidence="2" key="1">
    <citation type="submission" date="2022-08" db="UniProtKB">
        <authorList>
            <consortium name="EnsemblMetazoa"/>
        </authorList>
    </citation>
    <scope>IDENTIFICATION</scope>
</reference>
<dbReference type="Proteomes" id="UP000075882">
    <property type="component" value="Unassembled WGS sequence"/>
</dbReference>
<evidence type="ECO:0000256" key="1">
    <source>
        <dbReference type="SAM" id="MobiDB-lite"/>
    </source>
</evidence>
<sequence length="141" mass="15101">LRPGNVRYLRPVDVVPEQGGHAQKWQTEPLQPLLVHIQVEALRGAAAATGRLPPSPSPPNSPISTLSLRMCRQRSSWLSTNAIATPMCGTPRSRTTAGGGWAVGPYRPSISSHSSSMGAELQDDLVVQQVVRHLHDAGKVS</sequence>
<organism evidence="2">
    <name type="scientific">Anopheles coluzzii</name>
    <name type="common">African malaria mosquito</name>
    <dbReference type="NCBI Taxonomy" id="1518534"/>
    <lineage>
        <taxon>Eukaryota</taxon>
        <taxon>Metazoa</taxon>
        <taxon>Ecdysozoa</taxon>
        <taxon>Arthropoda</taxon>
        <taxon>Hexapoda</taxon>
        <taxon>Insecta</taxon>
        <taxon>Pterygota</taxon>
        <taxon>Neoptera</taxon>
        <taxon>Endopterygota</taxon>
        <taxon>Diptera</taxon>
        <taxon>Nematocera</taxon>
        <taxon>Culicoidea</taxon>
        <taxon>Culicidae</taxon>
        <taxon>Anophelinae</taxon>
        <taxon>Anopheles</taxon>
    </lineage>
</organism>